<dbReference type="AlphaFoldDB" id="A0A4R8GYD5"/>
<keyword evidence="1" id="KW-1133">Transmembrane helix</keyword>
<dbReference type="EMBL" id="SOEG01000013">
    <property type="protein sequence ID" value="TDX51410.1"/>
    <property type="molecule type" value="Genomic_DNA"/>
</dbReference>
<evidence type="ECO:0000313" key="3">
    <source>
        <dbReference type="Proteomes" id="UP000295832"/>
    </source>
</evidence>
<keyword evidence="3" id="KW-1185">Reference proteome</keyword>
<comment type="caution">
    <text evidence="2">The sequence shown here is derived from an EMBL/GenBank/DDBJ whole genome shotgun (WGS) entry which is preliminary data.</text>
</comment>
<feature type="transmembrane region" description="Helical" evidence="1">
    <location>
        <begin position="132"/>
        <end position="154"/>
    </location>
</feature>
<organism evidence="2 3">
    <name type="scientific">Orenia marismortui</name>
    <dbReference type="NCBI Taxonomy" id="46469"/>
    <lineage>
        <taxon>Bacteria</taxon>
        <taxon>Bacillati</taxon>
        <taxon>Bacillota</taxon>
        <taxon>Clostridia</taxon>
        <taxon>Halanaerobiales</taxon>
        <taxon>Halobacteroidaceae</taxon>
        <taxon>Orenia</taxon>
    </lineage>
</organism>
<evidence type="ECO:0000313" key="2">
    <source>
        <dbReference type="EMBL" id="TDX51410.1"/>
    </source>
</evidence>
<name>A0A4R8GYD5_9FIRM</name>
<evidence type="ECO:0000256" key="1">
    <source>
        <dbReference type="SAM" id="Phobius"/>
    </source>
</evidence>
<keyword evidence="1" id="KW-0812">Transmembrane</keyword>
<dbReference type="STRING" id="926561.GCA_000379025_01517"/>
<reference evidence="2 3" key="1">
    <citation type="submission" date="2019-03" db="EMBL/GenBank/DDBJ databases">
        <title>Subsurface microbial communities from deep shales in Ohio and West Virginia, USA.</title>
        <authorList>
            <person name="Wrighton K."/>
        </authorList>
    </citation>
    <scope>NUCLEOTIDE SEQUENCE [LARGE SCALE GENOMIC DNA]</scope>
    <source>
        <strain evidence="2 3">MSL 6dP</strain>
    </source>
</reference>
<feature type="transmembrane region" description="Helical" evidence="1">
    <location>
        <begin position="99"/>
        <end position="120"/>
    </location>
</feature>
<gene>
    <name evidence="2" type="ORF">C7959_11355</name>
</gene>
<evidence type="ECO:0008006" key="4">
    <source>
        <dbReference type="Google" id="ProtNLM"/>
    </source>
</evidence>
<dbReference type="Proteomes" id="UP000295832">
    <property type="component" value="Unassembled WGS sequence"/>
</dbReference>
<feature type="transmembrane region" description="Helical" evidence="1">
    <location>
        <begin position="65"/>
        <end position="87"/>
    </location>
</feature>
<protein>
    <recommendedName>
        <fullName evidence="4">Permease</fullName>
    </recommendedName>
</protein>
<dbReference type="RefSeq" id="WP_134116747.1">
    <property type="nucleotide sequence ID" value="NZ_SOEG01000013.1"/>
</dbReference>
<feature type="transmembrane region" description="Helical" evidence="1">
    <location>
        <begin position="34"/>
        <end position="53"/>
    </location>
</feature>
<keyword evidence="1" id="KW-0472">Membrane</keyword>
<accession>A0A4R8GYD5</accession>
<sequence>MLYQISIFIIAILFLLDKDKTIKGLKLGCKKLTKNLAVFLNMIILVAISLYFISDELIINYLGNGNYLLNLIFAISVGSISFMPGFIAFPLAGVLLDKGVSYTVLASFTTTMMMVGILTYPIEKEFFGHKVAITRNLVGLAIALIVSAIVAMVYGEVKLI</sequence>
<proteinExistence type="predicted"/>